<evidence type="ECO:0000313" key="1">
    <source>
        <dbReference type="EMBL" id="MEQ2163962.1"/>
    </source>
</evidence>
<keyword evidence="2" id="KW-1185">Reference proteome</keyword>
<organism evidence="1 2">
    <name type="scientific">Goodea atripinnis</name>
    <dbReference type="NCBI Taxonomy" id="208336"/>
    <lineage>
        <taxon>Eukaryota</taxon>
        <taxon>Metazoa</taxon>
        <taxon>Chordata</taxon>
        <taxon>Craniata</taxon>
        <taxon>Vertebrata</taxon>
        <taxon>Euteleostomi</taxon>
        <taxon>Actinopterygii</taxon>
        <taxon>Neopterygii</taxon>
        <taxon>Teleostei</taxon>
        <taxon>Neoteleostei</taxon>
        <taxon>Acanthomorphata</taxon>
        <taxon>Ovalentaria</taxon>
        <taxon>Atherinomorphae</taxon>
        <taxon>Cyprinodontiformes</taxon>
        <taxon>Goodeidae</taxon>
        <taxon>Goodea</taxon>
    </lineage>
</organism>
<comment type="caution">
    <text evidence="1">The sequence shown here is derived from an EMBL/GenBank/DDBJ whole genome shotgun (WGS) entry which is preliminary data.</text>
</comment>
<reference evidence="1 2" key="1">
    <citation type="submission" date="2021-06" db="EMBL/GenBank/DDBJ databases">
        <authorList>
            <person name="Palmer J.M."/>
        </authorList>
    </citation>
    <scope>NUCLEOTIDE SEQUENCE [LARGE SCALE GENOMIC DNA]</scope>
    <source>
        <strain evidence="1 2">GA_2019</strain>
        <tissue evidence="1">Muscle</tissue>
    </source>
</reference>
<protein>
    <submittedName>
        <fullName evidence="1">Uncharacterized protein</fullName>
    </submittedName>
</protein>
<accession>A0ABV0N107</accession>
<gene>
    <name evidence="1" type="ORF">GOODEAATRI_001628</name>
</gene>
<sequence>MCTRHFGSMVVFPVVPDQNSCSVSNLPNSLSHSTQDEREAREMVKREQDEAYRLSLEADRKKVRCCNP</sequence>
<name>A0ABV0N107_9TELE</name>
<proteinExistence type="predicted"/>
<dbReference type="EMBL" id="JAHRIO010020043">
    <property type="protein sequence ID" value="MEQ2163962.1"/>
    <property type="molecule type" value="Genomic_DNA"/>
</dbReference>
<evidence type="ECO:0000313" key="2">
    <source>
        <dbReference type="Proteomes" id="UP001476798"/>
    </source>
</evidence>
<dbReference type="Proteomes" id="UP001476798">
    <property type="component" value="Unassembled WGS sequence"/>
</dbReference>